<dbReference type="HOGENOM" id="CLU_1636272_0_0_1"/>
<accession>U9UJJ9</accession>
<dbReference type="AlphaFoldDB" id="U9UJJ9"/>
<proteinExistence type="predicted"/>
<organism evidence="1">
    <name type="scientific">Rhizophagus irregularis (strain DAOM 181602 / DAOM 197198 / MUCL 43194)</name>
    <name type="common">Arbuscular mycorrhizal fungus</name>
    <name type="synonym">Glomus intraradices</name>
    <dbReference type="NCBI Taxonomy" id="747089"/>
    <lineage>
        <taxon>Eukaryota</taxon>
        <taxon>Fungi</taxon>
        <taxon>Fungi incertae sedis</taxon>
        <taxon>Mucoromycota</taxon>
        <taxon>Glomeromycotina</taxon>
        <taxon>Glomeromycetes</taxon>
        <taxon>Glomerales</taxon>
        <taxon>Glomeraceae</taxon>
        <taxon>Rhizophagus</taxon>
    </lineage>
</organism>
<sequence>MLAFVSVTNYLAGCVLVLGKVAYLLIRYILNMTKERSLLQRTITNRFEKYVSNNTLQPVMLQINKNERKWLAEEISHTITTPPNLHSSVEKKEANNQFLFLFKREAYYKASSVFQQYQIVKDECYRRCSTSEDKVAIMFLMYCLLKNVFHLSDAFCKSKLST</sequence>
<evidence type="ECO:0000313" key="1">
    <source>
        <dbReference type="EMBL" id="ESA19867.1"/>
    </source>
</evidence>
<name>U9UJJ9_RHIID</name>
<gene>
    <name evidence="1" type="ORF">GLOINDRAFT_92632</name>
</gene>
<protein>
    <submittedName>
        <fullName evidence="1">Uncharacterized protein</fullName>
    </submittedName>
</protein>
<dbReference type="EMBL" id="KI277886">
    <property type="protein sequence ID" value="ESA19867.1"/>
    <property type="molecule type" value="Genomic_DNA"/>
</dbReference>
<reference evidence="1" key="1">
    <citation type="submission" date="2013-07" db="EMBL/GenBank/DDBJ databases">
        <title>The genome of an arbuscular mycorrhizal fungus provides insights into the evolution of the oldest plant symbiosis.</title>
        <authorList>
            <consortium name="DOE Joint Genome Institute"/>
            <person name="Tisserant E."/>
            <person name="Malbreil M."/>
            <person name="Kuo A."/>
            <person name="Kohler A."/>
            <person name="Symeonidi A."/>
            <person name="Balestrini R."/>
            <person name="Charron P."/>
            <person name="Duensing N."/>
            <person name="Frei-dit-Frey N."/>
            <person name="Gianinazzi-Pearson V."/>
            <person name="Gilbert B."/>
            <person name="Handa Y."/>
            <person name="Hijri M."/>
            <person name="Kaul R."/>
            <person name="Kawaguchi M."/>
            <person name="Krajinski F."/>
            <person name="Lammers P."/>
            <person name="Lapierre D."/>
            <person name="Masclaux F.G."/>
            <person name="Murat C."/>
            <person name="Morin E."/>
            <person name="Ndikumana S."/>
            <person name="Pagni M."/>
            <person name="Petitpierre D."/>
            <person name="Requena N."/>
            <person name="Rosikiewicz P."/>
            <person name="Riley R."/>
            <person name="Saito K."/>
            <person name="San Clemente H."/>
            <person name="Shapiro H."/>
            <person name="van Tuinen D."/>
            <person name="Becard G."/>
            <person name="Bonfante P."/>
            <person name="Paszkowski U."/>
            <person name="Shachar-Hill Y."/>
            <person name="Young J.P."/>
            <person name="Sanders I.R."/>
            <person name="Henrissat B."/>
            <person name="Rensing S.A."/>
            <person name="Grigoriev I.V."/>
            <person name="Corradi N."/>
            <person name="Roux C."/>
            <person name="Martin F."/>
        </authorList>
    </citation>
    <scope>NUCLEOTIDE SEQUENCE</scope>
    <source>
        <strain evidence="1">DAOM 197198</strain>
    </source>
</reference>